<dbReference type="Proteomes" id="UP000000763">
    <property type="component" value="Chromosome 3"/>
</dbReference>
<dbReference type="AlphaFoldDB" id="Q6F2W3"/>
<evidence type="ECO:0000313" key="1">
    <source>
        <dbReference type="EMBL" id="AAT76318.1"/>
    </source>
</evidence>
<organism evidence="1 2">
    <name type="scientific">Oryza sativa subsp. japonica</name>
    <name type="common">Rice</name>
    <dbReference type="NCBI Taxonomy" id="39947"/>
    <lineage>
        <taxon>Eukaryota</taxon>
        <taxon>Viridiplantae</taxon>
        <taxon>Streptophyta</taxon>
        <taxon>Embryophyta</taxon>
        <taxon>Tracheophyta</taxon>
        <taxon>Spermatophyta</taxon>
        <taxon>Magnoliopsida</taxon>
        <taxon>Liliopsida</taxon>
        <taxon>Poales</taxon>
        <taxon>Poaceae</taxon>
        <taxon>BOP clade</taxon>
        <taxon>Oryzoideae</taxon>
        <taxon>Oryzeae</taxon>
        <taxon>Oryzinae</taxon>
        <taxon>Oryza</taxon>
        <taxon>Oryza sativa</taxon>
    </lineage>
</organism>
<reference evidence="2" key="2">
    <citation type="journal article" date="2008" name="Nucleic Acids Res.">
        <title>The rice annotation project database (RAP-DB): 2008 update.</title>
        <authorList>
            <consortium name="The rice annotation project (RAP)"/>
        </authorList>
    </citation>
    <scope>GENOME REANNOTATION</scope>
    <source>
        <strain evidence="2">cv. Nipponbare</strain>
    </source>
</reference>
<reference evidence="2" key="1">
    <citation type="journal article" date="2005" name="Nature">
        <title>The map-based sequence of the rice genome.</title>
        <authorList>
            <consortium name="International rice genome sequencing project (IRGSP)"/>
            <person name="Matsumoto T."/>
            <person name="Wu J."/>
            <person name="Kanamori H."/>
            <person name="Katayose Y."/>
            <person name="Fujisawa M."/>
            <person name="Namiki N."/>
            <person name="Mizuno H."/>
            <person name="Yamamoto K."/>
            <person name="Antonio B.A."/>
            <person name="Baba T."/>
            <person name="Sakata K."/>
            <person name="Nagamura Y."/>
            <person name="Aoki H."/>
            <person name="Arikawa K."/>
            <person name="Arita K."/>
            <person name="Bito T."/>
            <person name="Chiden Y."/>
            <person name="Fujitsuka N."/>
            <person name="Fukunaka R."/>
            <person name="Hamada M."/>
            <person name="Harada C."/>
            <person name="Hayashi A."/>
            <person name="Hijishita S."/>
            <person name="Honda M."/>
            <person name="Hosokawa S."/>
            <person name="Ichikawa Y."/>
            <person name="Idonuma A."/>
            <person name="Iijima M."/>
            <person name="Ikeda M."/>
            <person name="Ikeno M."/>
            <person name="Ito K."/>
            <person name="Ito S."/>
            <person name="Ito T."/>
            <person name="Ito Y."/>
            <person name="Ito Y."/>
            <person name="Iwabuchi A."/>
            <person name="Kamiya K."/>
            <person name="Karasawa W."/>
            <person name="Kurita K."/>
            <person name="Katagiri S."/>
            <person name="Kikuta A."/>
            <person name="Kobayashi H."/>
            <person name="Kobayashi N."/>
            <person name="Machita K."/>
            <person name="Maehara T."/>
            <person name="Masukawa M."/>
            <person name="Mizubayashi T."/>
            <person name="Mukai Y."/>
            <person name="Nagasaki H."/>
            <person name="Nagata Y."/>
            <person name="Naito S."/>
            <person name="Nakashima M."/>
            <person name="Nakama Y."/>
            <person name="Nakamichi Y."/>
            <person name="Nakamura M."/>
            <person name="Meguro A."/>
            <person name="Negishi M."/>
            <person name="Ohta I."/>
            <person name="Ohta T."/>
            <person name="Okamoto M."/>
            <person name="Ono N."/>
            <person name="Saji S."/>
            <person name="Sakaguchi M."/>
            <person name="Sakai K."/>
            <person name="Shibata M."/>
            <person name="Shimokawa T."/>
            <person name="Song J."/>
            <person name="Takazaki Y."/>
            <person name="Terasawa K."/>
            <person name="Tsugane M."/>
            <person name="Tsuji K."/>
            <person name="Ueda S."/>
            <person name="Waki K."/>
            <person name="Yamagata H."/>
            <person name="Yamamoto M."/>
            <person name="Yamamoto S."/>
            <person name="Yamane H."/>
            <person name="Yoshiki S."/>
            <person name="Yoshihara R."/>
            <person name="Yukawa K."/>
            <person name="Zhong H."/>
            <person name="Yano M."/>
            <person name="Yuan Q."/>
            <person name="Ouyang S."/>
            <person name="Liu J."/>
            <person name="Jones K.M."/>
            <person name="Gansberger K."/>
            <person name="Moffat K."/>
            <person name="Hill J."/>
            <person name="Bera J."/>
            <person name="Fadrosh D."/>
            <person name="Jin S."/>
            <person name="Johri S."/>
            <person name="Kim M."/>
            <person name="Overton L."/>
            <person name="Reardon M."/>
            <person name="Tsitrin T."/>
            <person name="Vuong H."/>
            <person name="Weaver B."/>
            <person name="Ciecko A."/>
            <person name="Tallon L."/>
            <person name="Jackson J."/>
            <person name="Pai G."/>
            <person name="Aken S.V."/>
            <person name="Utterback T."/>
            <person name="Reidmuller S."/>
            <person name="Feldblyum T."/>
            <person name="Hsiao J."/>
            <person name="Zismann V."/>
            <person name="Iobst S."/>
            <person name="de Vazeille A.R."/>
            <person name="Buell C.R."/>
            <person name="Ying K."/>
            <person name="Li Y."/>
            <person name="Lu T."/>
            <person name="Huang Y."/>
            <person name="Zhao Q."/>
            <person name="Feng Q."/>
            <person name="Zhang L."/>
            <person name="Zhu J."/>
            <person name="Weng Q."/>
            <person name="Mu J."/>
            <person name="Lu Y."/>
            <person name="Fan D."/>
            <person name="Liu Y."/>
            <person name="Guan J."/>
            <person name="Zhang Y."/>
            <person name="Yu S."/>
            <person name="Liu X."/>
            <person name="Zhang Y."/>
            <person name="Hong G."/>
            <person name="Han B."/>
            <person name="Choisne N."/>
            <person name="Demange N."/>
            <person name="Orjeda G."/>
            <person name="Samain S."/>
            <person name="Cattolico L."/>
            <person name="Pelletier E."/>
            <person name="Couloux A."/>
            <person name="Segurens B."/>
            <person name="Wincker P."/>
            <person name="D'Hont A."/>
            <person name="Scarpelli C."/>
            <person name="Weissenbach J."/>
            <person name="Salanoubat M."/>
            <person name="Quetier F."/>
            <person name="Yu Y."/>
            <person name="Kim H.R."/>
            <person name="Rambo T."/>
            <person name="Currie J."/>
            <person name="Collura K."/>
            <person name="Luo M."/>
            <person name="Yang T."/>
            <person name="Ammiraju J.S.S."/>
            <person name="Engler F."/>
            <person name="Soderlund C."/>
            <person name="Wing R.A."/>
            <person name="Palmer L.E."/>
            <person name="de la Bastide M."/>
            <person name="Spiegel L."/>
            <person name="Nascimento L."/>
            <person name="Zutavern T."/>
            <person name="O'Shaughnessy A."/>
            <person name="Dike S."/>
            <person name="Dedhia N."/>
            <person name="Preston R."/>
            <person name="Balija V."/>
            <person name="McCombie W.R."/>
            <person name="Chow T."/>
            <person name="Chen H."/>
            <person name="Chung M."/>
            <person name="Chen C."/>
            <person name="Shaw J."/>
            <person name="Wu H."/>
            <person name="Hsiao K."/>
            <person name="Chao Y."/>
            <person name="Chu M."/>
            <person name="Cheng C."/>
            <person name="Hour A."/>
            <person name="Lee P."/>
            <person name="Lin S."/>
            <person name="Lin Y."/>
            <person name="Liou J."/>
            <person name="Liu S."/>
            <person name="Hsing Y."/>
            <person name="Raghuvanshi S."/>
            <person name="Mohanty A."/>
            <person name="Bharti A.K."/>
            <person name="Gaur A."/>
            <person name="Gupta V."/>
            <person name="Kumar D."/>
            <person name="Ravi V."/>
            <person name="Vij S."/>
            <person name="Kapur A."/>
            <person name="Khurana P."/>
            <person name="Khurana P."/>
            <person name="Khurana J.P."/>
            <person name="Tyagi A.K."/>
            <person name="Gaikwad K."/>
            <person name="Singh A."/>
            <person name="Dalal V."/>
            <person name="Srivastava S."/>
            <person name="Dixit A."/>
            <person name="Pal A.K."/>
            <person name="Ghazi I.A."/>
            <person name="Yadav M."/>
            <person name="Pandit A."/>
            <person name="Bhargava A."/>
            <person name="Sureshbabu K."/>
            <person name="Batra K."/>
            <person name="Sharma T.R."/>
            <person name="Mohapatra T."/>
            <person name="Singh N.K."/>
            <person name="Messing J."/>
            <person name="Nelson A.B."/>
            <person name="Fuks G."/>
            <person name="Kavchok S."/>
            <person name="Keizer G."/>
            <person name="Linton E."/>
            <person name="Llaca V."/>
            <person name="Song R."/>
            <person name="Tanyolac B."/>
            <person name="Young S."/>
            <person name="Ho-Il K."/>
            <person name="Hahn J.H."/>
            <person name="Sangsakoo G."/>
            <person name="Vanavichit A."/>
            <person name="de Mattos Luiz.A.T."/>
            <person name="Zimmer P.D."/>
            <person name="Malone G."/>
            <person name="Dellagostin O."/>
            <person name="de Oliveira A.C."/>
            <person name="Bevan M."/>
            <person name="Bancroft I."/>
            <person name="Minx P."/>
            <person name="Cordum H."/>
            <person name="Wilson R."/>
            <person name="Cheng Z."/>
            <person name="Jin W."/>
            <person name="Jiang J."/>
            <person name="Leong S.A."/>
            <person name="Iwama H."/>
            <person name="Gojobori T."/>
            <person name="Itoh T."/>
            <person name="Niimura Y."/>
            <person name="Fujii Y."/>
            <person name="Habara T."/>
            <person name="Sakai H."/>
            <person name="Sato Y."/>
            <person name="Wilson G."/>
            <person name="Kumar K."/>
            <person name="McCouch S."/>
            <person name="Juretic N."/>
            <person name="Hoen D."/>
            <person name="Wright S."/>
            <person name="Bruskiewich R."/>
            <person name="Bureau T."/>
            <person name="Miyao A."/>
            <person name="Hirochika H."/>
            <person name="Nishikawa T."/>
            <person name="Kadowaki K."/>
            <person name="Sugiura M."/>
            <person name="Burr B."/>
            <person name="Sasaki T."/>
        </authorList>
    </citation>
    <scope>NUCLEOTIDE SEQUENCE [LARGE SCALE GENOMIC DNA]</scope>
    <source>
        <strain evidence="2">cv. Nipponbare</strain>
    </source>
</reference>
<gene>
    <name evidence="1" type="primary">OSJNBa0010D22.12</name>
</gene>
<accession>Q6F2W3</accession>
<sequence length="148" mass="16778">MAWVPKGSVQVHNEKDVKREVEAKEEKGVQRHAPNQWFVSNRQVLSPPHYSYSSLMPPIPMSWNQFSGIGLICTGKINNPRRGVSIAKAQHNVSYGCSRIVNVFPQIVVISTHRKIGPTTALSDEWNSGFINLYIMEGCYRIVLHIDY</sequence>
<protein>
    <submittedName>
        <fullName evidence="1">Uncharacterized protein</fullName>
    </submittedName>
</protein>
<name>Q6F2W3_ORYSJ</name>
<evidence type="ECO:0000313" key="2">
    <source>
        <dbReference type="Proteomes" id="UP000000763"/>
    </source>
</evidence>
<dbReference type="EMBL" id="AC133003">
    <property type="protein sequence ID" value="AAT76318.1"/>
    <property type="molecule type" value="Genomic_DNA"/>
</dbReference>
<proteinExistence type="predicted"/>